<feature type="compositionally biased region" description="Polar residues" evidence="2">
    <location>
        <begin position="39"/>
        <end position="56"/>
    </location>
</feature>
<feature type="region of interest" description="Disordered" evidence="2">
    <location>
        <begin position="1"/>
        <end position="57"/>
    </location>
</feature>
<name>A0A833VZP8_9HYME</name>
<keyword evidence="1" id="KW-0175">Coiled coil</keyword>
<organism evidence="4 5">
    <name type="scientific">Frieseomelitta varia</name>
    <dbReference type="NCBI Taxonomy" id="561572"/>
    <lineage>
        <taxon>Eukaryota</taxon>
        <taxon>Metazoa</taxon>
        <taxon>Ecdysozoa</taxon>
        <taxon>Arthropoda</taxon>
        <taxon>Hexapoda</taxon>
        <taxon>Insecta</taxon>
        <taxon>Pterygota</taxon>
        <taxon>Neoptera</taxon>
        <taxon>Endopterygota</taxon>
        <taxon>Hymenoptera</taxon>
        <taxon>Apocrita</taxon>
        <taxon>Aculeata</taxon>
        <taxon>Apoidea</taxon>
        <taxon>Anthophila</taxon>
        <taxon>Apidae</taxon>
        <taxon>Frieseomelitta</taxon>
    </lineage>
</organism>
<keyword evidence="3" id="KW-0812">Transmembrane</keyword>
<gene>
    <name evidence="4" type="ORF">E2986_07533</name>
</gene>
<evidence type="ECO:0000256" key="2">
    <source>
        <dbReference type="SAM" id="MobiDB-lite"/>
    </source>
</evidence>
<keyword evidence="3" id="KW-0472">Membrane</keyword>
<dbReference type="InterPro" id="IPR042352">
    <property type="entry name" value="EFCAB14"/>
</dbReference>
<comment type="caution">
    <text evidence="4">The sequence shown here is derived from an EMBL/GenBank/DDBJ whole genome shotgun (WGS) entry which is preliminary data.</text>
</comment>
<evidence type="ECO:0000313" key="4">
    <source>
        <dbReference type="EMBL" id="KAF3426554.1"/>
    </source>
</evidence>
<protein>
    <submittedName>
        <fullName evidence="4">Uncharacterized protein</fullName>
    </submittedName>
</protein>
<dbReference type="AlphaFoldDB" id="A0A833VZP8"/>
<keyword evidence="5" id="KW-1185">Reference proteome</keyword>
<reference evidence="4" key="1">
    <citation type="submission" date="2019-11" db="EMBL/GenBank/DDBJ databases">
        <title>The nuclear and mitochondrial genomes of Frieseomelitta varia - a highly eusocial stingless bee (Meliponini) with a permanently sterile worker caste.</title>
        <authorList>
            <person name="Freitas F.C.P."/>
            <person name="Lourenco A.P."/>
            <person name="Nunes F.M.F."/>
            <person name="Paschoal A.R."/>
            <person name="Abreu F.C.P."/>
            <person name="Barbin F.O."/>
            <person name="Bataglia L."/>
            <person name="Cardoso-Junior C.A.M."/>
            <person name="Cervoni M.S."/>
            <person name="Silva S.R."/>
            <person name="Dalarmi F."/>
            <person name="Del Lama M.A."/>
            <person name="Depintor T.S."/>
            <person name="Ferreira K.M."/>
            <person name="Goria P.S."/>
            <person name="Jaskot M.C."/>
            <person name="Lago D.C."/>
            <person name="Luna-Lucena D."/>
            <person name="Moda L.M."/>
            <person name="Nascimento L."/>
            <person name="Pedrino M."/>
            <person name="Rabico F.O."/>
            <person name="Sanches F.C."/>
            <person name="Santos D.E."/>
            <person name="Santos C.G."/>
            <person name="Vieira J."/>
            <person name="Lopes T.F."/>
            <person name="Barchuk A.R."/>
            <person name="Hartfelder K."/>
            <person name="Simoes Z.L.P."/>
            <person name="Bitondi M.M.G."/>
            <person name="Pinheiro D.G."/>
        </authorList>
    </citation>
    <scope>NUCLEOTIDE SEQUENCE</scope>
    <source>
        <strain evidence="4">USP_RPSP 00005682</strain>
        <tissue evidence="4">Whole individual</tissue>
    </source>
</reference>
<dbReference type="EMBL" id="WNWW01000310">
    <property type="protein sequence ID" value="KAF3426554.1"/>
    <property type="molecule type" value="Genomic_DNA"/>
</dbReference>
<evidence type="ECO:0000256" key="3">
    <source>
        <dbReference type="SAM" id="Phobius"/>
    </source>
</evidence>
<feature type="transmembrane region" description="Helical" evidence="3">
    <location>
        <begin position="110"/>
        <end position="134"/>
    </location>
</feature>
<evidence type="ECO:0000313" key="5">
    <source>
        <dbReference type="Proteomes" id="UP000655588"/>
    </source>
</evidence>
<sequence>MDSVAVTVPLRQPTKKMKKRKELDALAPPHTVSRRSSGKRSSQVRISPRSSTTFSRTNEKFSAGNFSNFRERSSLELLSDSSDERSEYWNISTRNGRKCRGRRSRACPGFFKACSAFLACASVLATASLIWLFIDVRQQLTALRTELDQVIAGSEGVPDALQKCHSLSRDLQNNQTIIFTHLSDFKLQINNFTTQLAVIQRDLHRVEEWFKEDPALFNVPTDLKALSSSVVSFGSQIQDLSTTVKALKESNARVQDVQTTMQQNITSIKNAVTELSNVTQKPQMLITNETKIKTDQLNAAIVHLSDNLINMNETLSRAVQWVAEDQKKDHETLVLLQETTQNVSMKVISLQRECVKTTILKSVMELNNQLSEVHASNAELGEKVKQLEQSYGSLKNSTSLMLAMIPNQVQKLTKMKVLEEPVSEDVTTEQDRSGKLIH</sequence>
<feature type="coiled-coil region" evidence="1">
    <location>
        <begin position="370"/>
        <end position="397"/>
    </location>
</feature>
<accession>A0A833VZP8</accession>
<proteinExistence type="predicted"/>
<keyword evidence="3" id="KW-1133">Transmembrane helix</keyword>
<dbReference type="Proteomes" id="UP000655588">
    <property type="component" value="Unassembled WGS sequence"/>
</dbReference>
<evidence type="ECO:0000256" key="1">
    <source>
        <dbReference type="SAM" id="Coils"/>
    </source>
</evidence>
<dbReference type="PANTHER" id="PTHR15717">
    <property type="entry name" value="PROTEIN KIAA0494"/>
    <property type="match status" value="1"/>
</dbReference>
<dbReference type="PANTHER" id="PTHR15717:SF2">
    <property type="entry name" value="EF-HAND CALCIUM-BINDING DOMAIN-CONTAINING PROTEIN 14"/>
    <property type="match status" value="1"/>
</dbReference>